<keyword evidence="3" id="KW-1185">Reference proteome</keyword>
<dbReference type="EMBL" id="BAAAUD010000049">
    <property type="protein sequence ID" value="GAA2959548.1"/>
    <property type="molecule type" value="Genomic_DNA"/>
</dbReference>
<organism evidence="2 3">
    <name type="scientific">Streptomyces enissocaesilis</name>
    <dbReference type="NCBI Taxonomy" id="332589"/>
    <lineage>
        <taxon>Bacteria</taxon>
        <taxon>Bacillati</taxon>
        <taxon>Actinomycetota</taxon>
        <taxon>Actinomycetes</taxon>
        <taxon>Kitasatosporales</taxon>
        <taxon>Streptomycetaceae</taxon>
        <taxon>Streptomyces</taxon>
        <taxon>Streptomyces rochei group</taxon>
    </lineage>
</organism>
<reference evidence="2 3" key="1">
    <citation type="journal article" date="2019" name="Int. J. Syst. Evol. Microbiol.">
        <title>The Global Catalogue of Microorganisms (GCM) 10K type strain sequencing project: providing services to taxonomists for standard genome sequencing and annotation.</title>
        <authorList>
            <consortium name="The Broad Institute Genomics Platform"/>
            <consortium name="The Broad Institute Genome Sequencing Center for Infectious Disease"/>
            <person name="Wu L."/>
            <person name="Ma J."/>
        </authorList>
    </citation>
    <scope>NUCLEOTIDE SEQUENCE [LARGE SCALE GENOMIC DNA]</scope>
    <source>
        <strain evidence="2 3">JCM 9088</strain>
    </source>
</reference>
<proteinExistence type="predicted"/>
<accession>A0ABN3XJ66</accession>
<comment type="caution">
    <text evidence="2">The sequence shown here is derived from an EMBL/GenBank/DDBJ whole genome shotgun (WGS) entry which is preliminary data.</text>
</comment>
<feature type="region of interest" description="Disordered" evidence="1">
    <location>
        <begin position="1"/>
        <end position="84"/>
    </location>
</feature>
<name>A0ABN3XJ66_9ACTN</name>
<evidence type="ECO:0000313" key="2">
    <source>
        <dbReference type="EMBL" id="GAA2959548.1"/>
    </source>
</evidence>
<gene>
    <name evidence="2" type="ORF">GCM10010446_51160</name>
</gene>
<protein>
    <submittedName>
        <fullName evidence="2">Uncharacterized protein</fullName>
    </submittedName>
</protein>
<evidence type="ECO:0000313" key="3">
    <source>
        <dbReference type="Proteomes" id="UP001500403"/>
    </source>
</evidence>
<evidence type="ECO:0000256" key="1">
    <source>
        <dbReference type="SAM" id="MobiDB-lite"/>
    </source>
</evidence>
<dbReference type="Proteomes" id="UP001500403">
    <property type="component" value="Unassembled WGS sequence"/>
</dbReference>
<sequence>MTGYKLVAFGGTSASARPSPVRPGPSVTERDETAGRAGRVRARGRPERGRGRRVRPARGAVRPIDGDRIRSTPCRTGVAVRSYP</sequence>